<sequence>MVRGGSNGGLLLKSTVISTVLSVFSSRFLANCYLAFLFFRLISGLHLVVYPL</sequence>
<reference evidence="2" key="1">
    <citation type="submission" date="2014-11" db="EMBL/GenBank/DDBJ databases">
        <authorList>
            <person name="Amaro Gonzalez C."/>
        </authorList>
    </citation>
    <scope>NUCLEOTIDE SEQUENCE</scope>
</reference>
<protein>
    <submittedName>
        <fullName evidence="2">Uncharacterized protein</fullName>
    </submittedName>
</protein>
<dbReference type="EMBL" id="GBXM01002917">
    <property type="protein sequence ID" value="JAI05661.1"/>
    <property type="molecule type" value="Transcribed_RNA"/>
</dbReference>
<keyword evidence="1" id="KW-0472">Membrane</keyword>
<keyword evidence="1" id="KW-0812">Transmembrane</keyword>
<proteinExistence type="predicted"/>
<keyword evidence="1" id="KW-1133">Transmembrane helix</keyword>
<name>A0A0E9XUW8_ANGAN</name>
<reference evidence="2" key="2">
    <citation type="journal article" date="2015" name="Fish Shellfish Immunol.">
        <title>Early steps in the European eel (Anguilla anguilla)-Vibrio vulnificus interaction in the gills: Role of the RtxA13 toxin.</title>
        <authorList>
            <person name="Callol A."/>
            <person name="Pajuelo D."/>
            <person name="Ebbesson L."/>
            <person name="Teles M."/>
            <person name="MacKenzie S."/>
            <person name="Amaro C."/>
        </authorList>
    </citation>
    <scope>NUCLEOTIDE SEQUENCE</scope>
</reference>
<evidence type="ECO:0000256" key="1">
    <source>
        <dbReference type="SAM" id="Phobius"/>
    </source>
</evidence>
<feature type="transmembrane region" description="Helical" evidence="1">
    <location>
        <begin position="28"/>
        <end position="50"/>
    </location>
</feature>
<accession>A0A0E9XUW8</accession>
<evidence type="ECO:0000313" key="2">
    <source>
        <dbReference type="EMBL" id="JAI05661.1"/>
    </source>
</evidence>
<organism evidence="2">
    <name type="scientific">Anguilla anguilla</name>
    <name type="common">European freshwater eel</name>
    <name type="synonym">Muraena anguilla</name>
    <dbReference type="NCBI Taxonomy" id="7936"/>
    <lineage>
        <taxon>Eukaryota</taxon>
        <taxon>Metazoa</taxon>
        <taxon>Chordata</taxon>
        <taxon>Craniata</taxon>
        <taxon>Vertebrata</taxon>
        <taxon>Euteleostomi</taxon>
        <taxon>Actinopterygii</taxon>
        <taxon>Neopterygii</taxon>
        <taxon>Teleostei</taxon>
        <taxon>Anguilliformes</taxon>
        <taxon>Anguillidae</taxon>
        <taxon>Anguilla</taxon>
    </lineage>
</organism>
<dbReference type="AlphaFoldDB" id="A0A0E9XUW8"/>